<feature type="chain" id="PRO_5021210541" description="Capsule assembly protein Wzi" evidence="2">
    <location>
        <begin position="23"/>
        <end position="457"/>
    </location>
</feature>
<feature type="region of interest" description="Disordered" evidence="1">
    <location>
        <begin position="222"/>
        <end position="241"/>
    </location>
</feature>
<dbReference type="RefSeq" id="WP_140622361.1">
    <property type="nucleotide sequence ID" value="NZ_VFRQ01000008.1"/>
</dbReference>
<comment type="caution">
    <text evidence="3">The sequence shown here is derived from an EMBL/GenBank/DDBJ whole genome shotgun (WGS) entry which is preliminary data.</text>
</comment>
<dbReference type="EMBL" id="VFRQ01000008">
    <property type="protein sequence ID" value="TPE42947.1"/>
    <property type="molecule type" value="Genomic_DNA"/>
</dbReference>
<evidence type="ECO:0000256" key="1">
    <source>
        <dbReference type="SAM" id="MobiDB-lite"/>
    </source>
</evidence>
<feature type="compositionally biased region" description="Basic and acidic residues" evidence="1">
    <location>
        <begin position="224"/>
        <end position="241"/>
    </location>
</feature>
<dbReference type="OrthoDB" id="9553486at2"/>
<gene>
    <name evidence="3" type="ORF">FJM65_14955</name>
</gene>
<dbReference type="AlphaFoldDB" id="A0A501W7U7"/>
<protein>
    <recommendedName>
        <fullName evidence="5">Capsule assembly protein Wzi</fullName>
    </recommendedName>
</protein>
<evidence type="ECO:0000313" key="4">
    <source>
        <dbReference type="Proteomes" id="UP000316727"/>
    </source>
</evidence>
<feature type="signal peptide" evidence="2">
    <location>
        <begin position="1"/>
        <end position="22"/>
    </location>
</feature>
<evidence type="ECO:0008006" key="5">
    <source>
        <dbReference type="Google" id="ProtNLM"/>
    </source>
</evidence>
<organism evidence="3 4">
    <name type="scientific">Pontibacter mangrovi</name>
    <dbReference type="NCBI Taxonomy" id="2589816"/>
    <lineage>
        <taxon>Bacteria</taxon>
        <taxon>Pseudomonadati</taxon>
        <taxon>Bacteroidota</taxon>
        <taxon>Cytophagia</taxon>
        <taxon>Cytophagales</taxon>
        <taxon>Hymenobacteraceae</taxon>
        <taxon>Pontibacter</taxon>
    </lineage>
</organism>
<dbReference type="Proteomes" id="UP000316727">
    <property type="component" value="Unassembled WGS sequence"/>
</dbReference>
<accession>A0A501W7U7</accession>
<evidence type="ECO:0000256" key="2">
    <source>
        <dbReference type="SAM" id="SignalP"/>
    </source>
</evidence>
<keyword evidence="2" id="KW-0732">Signal</keyword>
<sequence>MRKVSCLMLLLCLLLSTGSLQAQDTTATYKLRLSLSLLDLPQQTDLPQRYPSMLQSTELSNNLYDLGFWGIHSLGDKLVKVDHAGSTKGRAFLNNSVKYLLSLGFVKYGSELPIPLGVWAHEEYHRAVLGVNGVSSKNGNWLPNRWDGTVYGVTDAALANLKANNLNGLLYSYVAGVQSENLSTQTNVISDFYHQRSYYKNALYLYNAYYTWDYLKFSTSPASDDVKRDAPQHEHADPRKRDYAGSDLTAWAYDMFNSDQPYTSRDLFPGGEGVNRRVGYSDLSEEAQDFLQKQKRLSLINFANPAIFFVNRIRISPDLSFNFFGQYVPTHFGSDVALQLPAKYKQYNLLLGLHTYRNREHTYPGLNLGLADLPLGTQGRWHTSVALHGWKQPAQQSFYDESSKLGGAAELSMKYSLGSHLATFVTVAGKTEGWQLGSPYLKDNLSLRAGINFNVLQ</sequence>
<evidence type="ECO:0000313" key="3">
    <source>
        <dbReference type="EMBL" id="TPE42947.1"/>
    </source>
</evidence>
<reference evidence="3 4" key="1">
    <citation type="submission" date="2019-06" db="EMBL/GenBank/DDBJ databases">
        <title>A novel bacterium of genus Pontibacter, isolated from marine sediment.</title>
        <authorList>
            <person name="Huang H."/>
            <person name="Mo K."/>
            <person name="Hu Y."/>
        </authorList>
    </citation>
    <scope>NUCLEOTIDE SEQUENCE [LARGE SCALE GENOMIC DNA]</scope>
    <source>
        <strain evidence="3 4">HB172049</strain>
    </source>
</reference>
<name>A0A501W7U7_9BACT</name>
<keyword evidence="4" id="KW-1185">Reference proteome</keyword>
<proteinExistence type="predicted"/>